<evidence type="ECO:0000256" key="2">
    <source>
        <dbReference type="ARBA" id="ARBA00009261"/>
    </source>
</evidence>
<organism evidence="9 10">
    <name type="scientific">Dysosmobacter acutus</name>
    <dbReference type="NCBI Taxonomy" id="2841504"/>
    <lineage>
        <taxon>Bacteria</taxon>
        <taxon>Bacillati</taxon>
        <taxon>Bacillota</taxon>
        <taxon>Clostridia</taxon>
        <taxon>Eubacteriales</taxon>
        <taxon>Oscillospiraceae</taxon>
        <taxon>Dysosmobacter</taxon>
    </lineage>
</organism>
<keyword evidence="7 8" id="KW-0472">Membrane</keyword>
<dbReference type="Pfam" id="PF01235">
    <property type="entry name" value="Na_Ala_symp"/>
    <property type="match status" value="1"/>
</dbReference>
<protein>
    <submittedName>
        <fullName evidence="9">Alanine:cation symporter family protein</fullName>
    </submittedName>
</protein>
<dbReference type="EMBL" id="JAHLQN010000001">
    <property type="protein sequence ID" value="MBU5625675.1"/>
    <property type="molecule type" value="Genomic_DNA"/>
</dbReference>
<evidence type="ECO:0000256" key="1">
    <source>
        <dbReference type="ARBA" id="ARBA00004651"/>
    </source>
</evidence>
<feature type="transmembrane region" description="Helical" evidence="8">
    <location>
        <begin position="461"/>
        <end position="481"/>
    </location>
</feature>
<dbReference type="PANTHER" id="PTHR30330">
    <property type="entry name" value="AGSS FAMILY TRANSPORTER, SODIUM-ALANINE"/>
    <property type="match status" value="1"/>
</dbReference>
<feature type="transmembrane region" description="Helical" evidence="8">
    <location>
        <begin position="429"/>
        <end position="449"/>
    </location>
</feature>
<keyword evidence="5 8" id="KW-0812">Transmembrane</keyword>
<evidence type="ECO:0000256" key="3">
    <source>
        <dbReference type="ARBA" id="ARBA00022448"/>
    </source>
</evidence>
<keyword evidence="8" id="KW-0769">Symport</keyword>
<dbReference type="InterPro" id="IPR001463">
    <property type="entry name" value="Na/Ala_symport"/>
</dbReference>
<evidence type="ECO:0000256" key="7">
    <source>
        <dbReference type="ARBA" id="ARBA00023136"/>
    </source>
</evidence>
<dbReference type="Proteomes" id="UP000787672">
    <property type="component" value="Unassembled WGS sequence"/>
</dbReference>
<accession>A0ABS6F8I9</accession>
<keyword evidence="10" id="KW-1185">Reference proteome</keyword>
<gene>
    <name evidence="9" type="ORF">KQI82_01835</name>
</gene>
<feature type="transmembrane region" description="Helical" evidence="8">
    <location>
        <begin position="118"/>
        <end position="136"/>
    </location>
</feature>
<dbReference type="RefSeq" id="WP_216557903.1">
    <property type="nucleotide sequence ID" value="NZ_JAHLQN010000001.1"/>
</dbReference>
<evidence type="ECO:0000256" key="6">
    <source>
        <dbReference type="ARBA" id="ARBA00022989"/>
    </source>
</evidence>
<name>A0ABS6F8I9_9FIRM</name>
<comment type="caution">
    <text evidence="9">The sequence shown here is derived from an EMBL/GenBank/DDBJ whole genome shotgun (WGS) entry which is preliminary data.</text>
</comment>
<dbReference type="NCBIfam" id="TIGR00835">
    <property type="entry name" value="agcS"/>
    <property type="match status" value="1"/>
</dbReference>
<feature type="transmembrane region" description="Helical" evidence="8">
    <location>
        <begin position="87"/>
        <end position="112"/>
    </location>
</feature>
<feature type="transmembrane region" description="Helical" evidence="8">
    <location>
        <begin position="212"/>
        <end position="230"/>
    </location>
</feature>
<evidence type="ECO:0000256" key="4">
    <source>
        <dbReference type="ARBA" id="ARBA00022475"/>
    </source>
</evidence>
<evidence type="ECO:0000256" key="5">
    <source>
        <dbReference type="ARBA" id="ARBA00022692"/>
    </source>
</evidence>
<feature type="transmembrane region" description="Helical" evidence="8">
    <location>
        <begin position="37"/>
        <end position="57"/>
    </location>
</feature>
<evidence type="ECO:0000256" key="8">
    <source>
        <dbReference type="RuleBase" id="RU363064"/>
    </source>
</evidence>
<sequence>MQHLFQMVNDAFAFIVPITDTLWSFPTNLEWYSSIPILGDFSLAILLLIGLGLYLTIDNRFIQIRHFKRGLKVLFSKKKTKDGLSPMTAFLLSSAMRVGPGNIVGVTGAITIGGPGALFWMWLSAFLGMATAYVESTLAQIFKEKKDDQFVGGMAFYGKKALGNHRSVLVVISVLLVLYAVLCQPVQVFYIFTSVSSMAEAMFHVQYGRDSVLYYVVAAVVIIGSFFIIFGGIKRVTKITDVLVPVMGCIYMLLVVIIALCNIHHFPQFVSSVVVGAFKPDAIFGGLFGVALVQGMKRGLMSNEAGMGTVTMFAATSENEHPCEQGAVQSIGVFLDTIIICTMTGFVVVLAQLWTGEAGVDWNTIKISGIGTFLESITYLFPGTFLDDAIRFVVAFSYGLFSYTTLIGQVSLAEISANGIRKDRRFINAIRLASTLFAIPFGTLAVLAGLELGNIWYLSDFLNIAVVYINIPLLIVGYKYARRAIRHFEKSGGGEFTSETIGMEAEYWDQRARELKQSK</sequence>
<dbReference type="PROSITE" id="PS00873">
    <property type="entry name" value="NA_ALANINE_SYMP"/>
    <property type="match status" value="1"/>
</dbReference>
<keyword evidence="3 8" id="KW-0813">Transport</keyword>
<feature type="transmembrane region" description="Helical" evidence="8">
    <location>
        <begin position="242"/>
        <end position="266"/>
    </location>
</feature>
<comment type="similarity">
    <text evidence="2 8">Belongs to the alanine or glycine:cation symporter (AGCS) (TC 2.A.25) family.</text>
</comment>
<evidence type="ECO:0000313" key="9">
    <source>
        <dbReference type="EMBL" id="MBU5625675.1"/>
    </source>
</evidence>
<keyword evidence="6 8" id="KW-1133">Transmembrane helix</keyword>
<feature type="transmembrane region" description="Helical" evidence="8">
    <location>
        <begin position="168"/>
        <end position="192"/>
    </location>
</feature>
<proteinExistence type="inferred from homology"/>
<dbReference type="PANTHER" id="PTHR30330:SF1">
    <property type="entry name" value="AMINO-ACID CARRIER PROTEIN ALST"/>
    <property type="match status" value="1"/>
</dbReference>
<feature type="transmembrane region" description="Helical" evidence="8">
    <location>
        <begin position="389"/>
        <end position="408"/>
    </location>
</feature>
<keyword evidence="4 8" id="KW-1003">Cell membrane</keyword>
<evidence type="ECO:0000313" key="10">
    <source>
        <dbReference type="Proteomes" id="UP000787672"/>
    </source>
</evidence>
<feature type="transmembrane region" description="Helical" evidence="8">
    <location>
        <begin position="272"/>
        <end position="293"/>
    </location>
</feature>
<feature type="transmembrane region" description="Helical" evidence="8">
    <location>
        <begin position="333"/>
        <end position="354"/>
    </location>
</feature>
<comment type="subcellular location">
    <subcellularLocation>
        <location evidence="1 8">Cell membrane</location>
        <topology evidence="1 8">Multi-pass membrane protein</topology>
    </subcellularLocation>
</comment>
<reference evidence="9 10" key="1">
    <citation type="submission" date="2021-06" db="EMBL/GenBank/DDBJ databases">
        <authorList>
            <person name="Sun Q."/>
            <person name="Li D."/>
        </authorList>
    </citation>
    <scope>NUCLEOTIDE SEQUENCE [LARGE SCALE GENOMIC DNA]</scope>
    <source>
        <strain evidence="9 10">MSJ-2</strain>
    </source>
</reference>